<feature type="domain" description="YdbS-like PH" evidence="2">
    <location>
        <begin position="428"/>
        <end position="503"/>
    </location>
</feature>
<evidence type="ECO:0000259" key="2">
    <source>
        <dbReference type="Pfam" id="PF03703"/>
    </source>
</evidence>
<evidence type="ECO:0000313" key="3">
    <source>
        <dbReference type="EMBL" id="SHG70861.1"/>
    </source>
</evidence>
<keyword evidence="1" id="KW-0472">Membrane</keyword>
<keyword evidence="4" id="KW-1185">Reference proteome</keyword>
<dbReference type="EMBL" id="FQWD01000004">
    <property type="protein sequence ID" value="SHG70861.1"/>
    <property type="molecule type" value="Genomic_DNA"/>
</dbReference>
<dbReference type="PIRSF" id="PIRSF026631">
    <property type="entry name" value="UCP026631"/>
    <property type="match status" value="1"/>
</dbReference>
<dbReference type="Proteomes" id="UP000184520">
    <property type="component" value="Unassembled WGS sequence"/>
</dbReference>
<accession>A0A1M5M0Q1</accession>
<feature type="transmembrane region" description="Helical" evidence="1">
    <location>
        <begin position="57"/>
        <end position="79"/>
    </location>
</feature>
<dbReference type="PANTHER" id="PTHR34473">
    <property type="entry name" value="UPF0699 TRANSMEMBRANE PROTEIN YDBS"/>
    <property type="match status" value="1"/>
</dbReference>
<dbReference type="InterPro" id="IPR014529">
    <property type="entry name" value="UCP026631"/>
</dbReference>
<sequence>MSESVSASASMTEGWQRASKWSVLHFLFEQLKHSVNLAFYAVPALLLGAHNNIPEELMPLLLLGLGVTFVVSGVLKYWFFQFTVSKTGIAIRSGVFDRTYTDLPFERIQNVKFDQPFYFRFNDMLVVTLDTAGSAKQEARFAGVTRDYAEAVKHTILQARKVLQTQAKDASDEEAVSSESDIADRVINRRSIKDLVLHGITNNRIWILLGAAAPFYDQGTNWVIEQMTALRPHIEQWFGSEAVTFWYVGVMTAMVAFGLLVIMALLSVGGSILMYYGYTLSKRDDKYIRRSGLINRQEVSMKHSRIQVFRMQQDWLDRLLKRVNLYFEQNVTGTQYQPEAKATNKLLVPSVTVAEAESLADDVFAQQHARHIQYTGAHVRYFWRLMFIVVLPLTLGVGSLTIGILGAYGVLLTLAFVGCASVVARACWKRWGLAHDDNYIYLRKGAFGVDYWCFPRSKLQQVALRTNIFMKKRRLVSLDLILASGRLTMPYLSEEVAYALADHSLAEIERDKPGWM</sequence>
<dbReference type="InterPro" id="IPR005182">
    <property type="entry name" value="YdbS-like_PH"/>
</dbReference>
<feature type="domain" description="YdbS-like PH" evidence="2">
    <location>
        <begin position="77"/>
        <end position="156"/>
    </location>
</feature>
<proteinExistence type="predicted"/>
<gene>
    <name evidence="3" type="ORF">SAMN05216361_2863</name>
</gene>
<feature type="transmembrane region" description="Helical" evidence="1">
    <location>
        <begin position="381"/>
        <end position="402"/>
    </location>
</feature>
<dbReference type="STRING" id="634436.SAMN05216361_2863"/>
<feature type="transmembrane region" description="Helical" evidence="1">
    <location>
        <begin position="195"/>
        <end position="216"/>
    </location>
</feature>
<organism evidence="3 4">
    <name type="scientific">Marisediminitalea aggregata</name>
    <dbReference type="NCBI Taxonomy" id="634436"/>
    <lineage>
        <taxon>Bacteria</taxon>
        <taxon>Pseudomonadati</taxon>
        <taxon>Pseudomonadota</taxon>
        <taxon>Gammaproteobacteria</taxon>
        <taxon>Alteromonadales</taxon>
        <taxon>Alteromonadaceae</taxon>
        <taxon>Marisediminitalea</taxon>
    </lineage>
</organism>
<evidence type="ECO:0000313" key="4">
    <source>
        <dbReference type="Proteomes" id="UP000184520"/>
    </source>
</evidence>
<protein>
    <submittedName>
        <fullName evidence="3">Putative membrane protein</fullName>
    </submittedName>
</protein>
<dbReference type="OrthoDB" id="155986at2"/>
<reference evidence="4" key="1">
    <citation type="submission" date="2016-11" db="EMBL/GenBank/DDBJ databases">
        <authorList>
            <person name="Varghese N."/>
            <person name="Submissions S."/>
        </authorList>
    </citation>
    <scope>NUCLEOTIDE SEQUENCE [LARGE SCALE GENOMIC DNA]</scope>
    <source>
        <strain evidence="4">CGMCC 1.8995</strain>
    </source>
</reference>
<feature type="transmembrane region" description="Helical" evidence="1">
    <location>
        <begin position="408"/>
        <end position="428"/>
    </location>
</feature>
<dbReference type="AlphaFoldDB" id="A0A1M5M0Q1"/>
<dbReference type="PANTHER" id="PTHR34473:SF2">
    <property type="entry name" value="UPF0699 TRANSMEMBRANE PROTEIN YDBT"/>
    <property type="match status" value="1"/>
</dbReference>
<evidence type="ECO:0000256" key="1">
    <source>
        <dbReference type="SAM" id="Phobius"/>
    </source>
</evidence>
<dbReference type="Pfam" id="PF03703">
    <property type="entry name" value="bPH_2"/>
    <property type="match status" value="2"/>
</dbReference>
<feature type="transmembrane region" description="Helical" evidence="1">
    <location>
        <begin position="245"/>
        <end position="278"/>
    </location>
</feature>
<dbReference type="RefSeq" id="WP_073323580.1">
    <property type="nucleotide sequence ID" value="NZ_FQWD01000004.1"/>
</dbReference>
<name>A0A1M5M0Q1_9ALTE</name>
<keyword evidence="1" id="KW-0812">Transmembrane</keyword>
<keyword evidence="1" id="KW-1133">Transmembrane helix</keyword>